<dbReference type="OrthoDB" id="10667881at2759"/>
<dbReference type="EMBL" id="MU001510">
    <property type="protein sequence ID" value="KAF2439069.1"/>
    <property type="molecule type" value="Genomic_DNA"/>
</dbReference>
<keyword evidence="4" id="KW-1185">Reference proteome</keyword>
<evidence type="ECO:0000256" key="2">
    <source>
        <dbReference type="SAM" id="MobiDB-lite"/>
    </source>
</evidence>
<accession>A0A9P4U5H7</accession>
<evidence type="ECO:0000313" key="3">
    <source>
        <dbReference type="EMBL" id="KAF2439069.1"/>
    </source>
</evidence>
<proteinExistence type="predicted"/>
<sequence length="1134" mass="129285">MAAEGVKACHQCLDERSPALDIVFAKRPVPSHDAIKKLVLLAAMTGTGQAGKLLYCIYRGLLPSIRLLIAFGNPGMQARAAEQWACWGAMISDLKFEHPQNIEDTARFHQYISRVYDEAEMLHQSFEKMLEARRPFDKLNTSAYIRTSVALQMKKTKKFDTDIVEPMDSTILNQVLDNQYGLHRLTMSVLLGQKCSELLDTSRLGCLITETILPDMVGSHDPANANALGLVQACWELWATEVENFTWTKLLQFPHTEAVPESVLNGRQCTSPIEETKDSLHQLEEVTEKFKRYLEKISAPRMSRKDLEVLSTEFRYHVMLGRYRDILTPKSPIDERGMLEALALANILGCIQFEELIFYKILPLKKHLQEHQDPMTREWIESTWNLWAAQIKGLVSRSIANNPSNSVIEKVLVGLTEVLGELLEQCLEWGISFDSMELRLIIAQQIPCRYSTHKPTMRALSAFIYEDFHSMNLSRPDRKLSTQRLQEELEHCIAYDMSQSDAARAEGHKPFSNTSAHCTEGNNPRMDEPDNCIVSLLQPYDDIFSIHGEGPALRELLLFYLCIGRHIEGSRFEELVLSELLPAAQRMKEHDSLAVRTLLKASLDFWDRTGALLASKIPECEFQDERTIVVQEAHTMMMAWKAFNIHTQSIYEVFRIVLDPALTLQQREHSCFEATAIFEGINAISGSPENSNKLQELTRRTIVELTGKNDIFTERLKETRNGLSEANAQGTSVSSEMQAKSIVGHENDSAPTSLEDAIIRIGDMEKEKLRIMELFQETSREHDILKRRHQDLKNENWSEAQKKRDTETKLEEAHADAEKHKNEVFQIRKKMERMAKEHKASDEAQKIRIVDMQSSLATAIDKEKSQSVLLNRASTQNAELRKELEELKIQKKIRDLDLARYKEEANERNMYKEALDQMTMERDREVQEHEATRIKLTDAEAELQSMEATIEDLRTKFKDKSPQRKAAQDLLDQKDIEFGKALAEVRHLRKENTDLRKQLDSQVNTISALSDQQQQQLSCIHGKEDIRHVAESAVGAPSQQHEPEHPDTSKLFTSKSPKKGPLFIPIDLEDDIQRSVQNGMTNVAWKQGSFASVTKTPTERFPPLSAPASATPVEHLPYSIVQKKEKKKGKGGKK</sequence>
<evidence type="ECO:0000256" key="1">
    <source>
        <dbReference type="SAM" id="Coils"/>
    </source>
</evidence>
<feature type="region of interest" description="Disordered" evidence="2">
    <location>
        <begin position="1115"/>
        <end position="1134"/>
    </location>
</feature>
<comment type="caution">
    <text evidence="3">The sequence shown here is derived from an EMBL/GenBank/DDBJ whole genome shotgun (WGS) entry which is preliminary data.</text>
</comment>
<evidence type="ECO:0000313" key="4">
    <source>
        <dbReference type="Proteomes" id="UP000799764"/>
    </source>
</evidence>
<organism evidence="3 4">
    <name type="scientific">Karstenula rhodostoma CBS 690.94</name>
    <dbReference type="NCBI Taxonomy" id="1392251"/>
    <lineage>
        <taxon>Eukaryota</taxon>
        <taxon>Fungi</taxon>
        <taxon>Dikarya</taxon>
        <taxon>Ascomycota</taxon>
        <taxon>Pezizomycotina</taxon>
        <taxon>Dothideomycetes</taxon>
        <taxon>Pleosporomycetidae</taxon>
        <taxon>Pleosporales</taxon>
        <taxon>Massarineae</taxon>
        <taxon>Didymosphaeriaceae</taxon>
        <taxon>Karstenula</taxon>
    </lineage>
</organism>
<name>A0A9P4U5H7_9PLEO</name>
<gene>
    <name evidence="3" type="ORF">P171DRAFT_490512</name>
</gene>
<keyword evidence="1" id="KW-0175">Coiled coil</keyword>
<reference evidence="3" key="1">
    <citation type="journal article" date="2020" name="Stud. Mycol.">
        <title>101 Dothideomycetes genomes: a test case for predicting lifestyles and emergence of pathogens.</title>
        <authorList>
            <person name="Haridas S."/>
            <person name="Albert R."/>
            <person name="Binder M."/>
            <person name="Bloem J."/>
            <person name="Labutti K."/>
            <person name="Salamov A."/>
            <person name="Andreopoulos B."/>
            <person name="Baker S."/>
            <person name="Barry K."/>
            <person name="Bills G."/>
            <person name="Bluhm B."/>
            <person name="Cannon C."/>
            <person name="Castanera R."/>
            <person name="Culley D."/>
            <person name="Daum C."/>
            <person name="Ezra D."/>
            <person name="Gonzalez J."/>
            <person name="Henrissat B."/>
            <person name="Kuo A."/>
            <person name="Liang C."/>
            <person name="Lipzen A."/>
            <person name="Lutzoni F."/>
            <person name="Magnuson J."/>
            <person name="Mondo S."/>
            <person name="Nolan M."/>
            <person name="Ohm R."/>
            <person name="Pangilinan J."/>
            <person name="Park H.-J."/>
            <person name="Ramirez L."/>
            <person name="Alfaro M."/>
            <person name="Sun H."/>
            <person name="Tritt A."/>
            <person name="Yoshinaga Y."/>
            <person name="Zwiers L.-H."/>
            <person name="Turgeon B."/>
            <person name="Goodwin S."/>
            <person name="Spatafora J."/>
            <person name="Crous P."/>
            <person name="Grigoriev I."/>
        </authorList>
    </citation>
    <scope>NUCLEOTIDE SEQUENCE</scope>
    <source>
        <strain evidence="3">CBS 690.94</strain>
    </source>
</reference>
<dbReference type="Proteomes" id="UP000799764">
    <property type="component" value="Unassembled WGS sequence"/>
</dbReference>
<feature type="compositionally biased region" description="Basic residues" evidence="2">
    <location>
        <begin position="1124"/>
        <end position="1134"/>
    </location>
</feature>
<feature type="coiled-coil region" evidence="1">
    <location>
        <begin position="870"/>
        <end position="956"/>
    </location>
</feature>
<protein>
    <submittedName>
        <fullName evidence="3">Uncharacterized protein</fullName>
    </submittedName>
</protein>
<dbReference type="AlphaFoldDB" id="A0A9P4U5H7"/>
<feature type="region of interest" description="Disordered" evidence="2">
    <location>
        <begin position="795"/>
        <end position="819"/>
    </location>
</feature>
<feature type="region of interest" description="Disordered" evidence="2">
    <location>
        <begin position="1033"/>
        <end position="1058"/>
    </location>
</feature>